<gene>
    <name evidence="1" type="ORF">N7468_004022</name>
</gene>
<dbReference type="AlphaFoldDB" id="A0A9W9P7N8"/>
<comment type="caution">
    <text evidence="1">The sequence shown here is derived from an EMBL/GenBank/DDBJ whole genome shotgun (WGS) entry which is preliminary data.</text>
</comment>
<proteinExistence type="predicted"/>
<accession>A0A9W9P7N8</accession>
<dbReference type="Proteomes" id="UP001150941">
    <property type="component" value="Unassembled WGS sequence"/>
</dbReference>
<protein>
    <submittedName>
        <fullName evidence="1">Uncharacterized protein</fullName>
    </submittedName>
</protein>
<reference evidence="1" key="2">
    <citation type="journal article" date="2023" name="IMA Fungus">
        <title>Comparative genomic study of the Penicillium genus elucidates a diverse pangenome and 15 lateral gene transfer events.</title>
        <authorList>
            <person name="Petersen C."/>
            <person name="Sorensen T."/>
            <person name="Nielsen M.R."/>
            <person name="Sondergaard T.E."/>
            <person name="Sorensen J.L."/>
            <person name="Fitzpatrick D.A."/>
            <person name="Frisvad J.C."/>
            <person name="Nielsen K.L."/>
        </authorList>
    </citation>
    <scope>NUCLEOTIDE SEQUENCE</scope>
    <source>
        <strain evidence="1">IBT 19713</strain>
    </source>
</reference>
<organism evidence="1 2">
    <name type="scientific">Penicillium chermesinum</name>
    <dbReference type="NCBI Taxonomy" id="63820"/>
    <lineage>
        <taxon>Eukaryota</taxon>
        <taxon>Fungi</taxon>
        <taxon>Dikarya</taxon>
        <taxon>Ascomycota</taxon>
        <taxon>Pezizomycotina</taxon>
        <taxon>Eurotiomycetes</taxon>
        <taxon>Eurotiomycetidae</taxon>
        <taxon>Eurotiales</taxon>
        <taxon>Aspergillaceae</taxon>
        <taxon>Penicillium</taxon>
    </lineage>
</organism>
<reference evidence="1" key="1">
    <citation type="submission" date="2022-11" db="EMBL/GenBank/DDBJ databases">
        <authorList>
            <person name="Petersen C."/>
        </authorList>
    </citation>
    <scope>NUCLEOTIDE SEQUENCE</scope>
    <source>
        <strain evidence="1">IBT 19713</strain>
    </source>
</reference>
<evidence type="ECO:0000313" key="1">
    <source>
        <dbReference type="EMBL" id="KAJ5239403.1"/>
    </source>
</evidence>
<dbReference type="GeneID" id="83200622"/>
<dbReference type="RefSeq" id="XP_058332322.1">
    <property type="nucleotide sequence ID" value="XM_058473319.1"/>
</dbReference>
<evidence type="ECO:0000313" key="2">
    <source>
        <dbReference type="Proteomes" id="UP001150941"/>
    </source>
</evidence>
<dbReference type="EMBL" id="JAPQKS010000003">
    <property type="protein sequence ID" value="KAJ5239403.1"/>
    <property type="molecule type" value="Genomic_DNA"/>
</dbReference>
<keyword evidence="2" id="KW-1185">Reference proteome</keyword>
<name>A0A9W9P7N8_9EURO</name>
<sequence length="90" mass="9890">MYTVAIILAAGHSGKFSVQHSLGQGKHTVTALAEAETINKLPSEVAPKEVDHSKPETIIDALPRQRLLIKILGIAKDMGEITKQWIQLRH</sequence>